<dbReference type="Proteomes" id="UP001174997">
    <property type="component" value="Unassembled WGS sequence"/>
</dbReference>
<dbReference type="Pfam" id="PF20150">
    <property type="entry name" value="2EXR"/>
    <property type="match status" value="1"/>
</dbReference>
<feature type="compositionally biased region" description="Low complexity" evidence="1">
    <location>
        <begin position="14"/>
        <end position="39"/>
    </location>
</feature>
<organism evidence="3 4">
    <name type="scientific">Cercophora samala</name>
    <dbReference type="NCBI Taxonomy" id="330535"/>
    <lineage>
        <taxon>Eukaryota</taxon>
        <taxon>Fungi</taxon>
        <taxon>Dikarya</taxon>
        <taxon>Ascomycota</taxon>
        <taxon>Pezizomycotina</taxon>
        <taxon>Sordariomycetes</taxon>
        <taxon>Sordariomycetidae</taxon>
        <taxon>Sordariales</taxon>
        <taxon>Lasiosphaeriaceae</taxon>
        <taxon>Cercophora</taxon>
    </lineage>
</organism>
<name>A0AA39Z5W2_9PEZI</name>
<evidence type="ECO:0000313" key="3">
    <source>
        <dbReference type="EMBL" id="KAK0664626.1"/>
    </source>
</evidence>
<sequence length="338" mass="37550">MPPKKKASTKKASFKGGHTASKSKSAKFKATATTSNKKTGPSKDKAPKDKTPKDKAPKDDAAAGFPQFSRFPVEIQQEIFTQALRKPSIHFMTVERAVERGSLNDAGVWVDYAWPTWHLTYHPKPKSSDTSGHRVNKTIGAVSHAARHAVVLATKNPGNLPFGRSWGPMDADNDLVALDFLPGATQHAKSDFRYFHVNNQFHPPYYDPDKSFPAGRSRVKKDGKSVVRSALTDEPSGMADLRRVGVVYKRVPGRVCGSRNTVFQCCVHDGDDDDDDDAGIGPHGDWTMCPEEVAGFIDSVPALEEFYFVVQVPHGDKEDQARLEMYKKWFFSSEFLFF</sequence>
<dbReference type="AlphaFoldDB" id="A0AA39Z5W2"/>
<feature type="compositionally biased region" description="Basic residues" evidence="1">
    <location>
        <begin position="1"/>
        <end position="13"/>
    </location>
</feature>
<accession>A0AA39Z5W2</accession>
<evidence type="ECO:0000256" key="1">
    <source>
        <dbReference type="SAM" id="MobiDB-lite"/>
    </source>
</evidence>
<gene>
    <name evidence="3" type="ORF">QBC41DRAFT_233496</name>
</gene>
<dbReference type="EMBL" id="JAULSY010000117">
    <property type="protein sequence ID" value="KAK0664626.1"/>
    <property type="molecule type" value="Genomic_DNA"/>
</dbReference>
<dbReference type="InterPro" id="IPR045518">
    <property type="entry name" value="2EXR"/>
</dbReference>
<feature type="region of interest" description="Disordered" evidence="1">
    <location>
        <begin position="1"/>
        <end position="67"/>
    </location>
</feature>
<comment type="caution">
    <text evidence="3">The sequence shown here is derived from an EMBL/GenBank/DDBJ whole genome shotgun (WGS) entry which is preliminary data.</text>
</comment>
<keyword evidence="4" id="KW-1185">Reference proteome</keyword>
<protein>
    <recommendedName>
        <fullName evidence="2">2EXR domain-containing protein</fullName>
    </recommendedName>
</protein>
<proteinExistence type="predicted"/>
<feature type="domain" description="2EXR" evidence="2">
    <location>
        <begin position="65"/>
        <end position="152"/>
    </location>
</feature>
<feature type="compositionally biased region" description="Basic and acidic residues" evidence="1">
    <location>
        <begin position="41"/>
        <end position="61"/>
    </location>
</feature>
<reference evidence="3" key="1">
    <citation type="submission" date="2023-06" db="EMBL/GenBank/DDBJ databases">
        <title>Genome-scale phylogeny and comparative genomics of the fungal order Sordariales.</title>
        <authorList>
            <consortium name="Lawrence Berkeley National Laboratory"/>
            <person name="Hensen N."/>
            <person name="Bonometti L."/>
            <person name="Westerberg I."/>
            <person name="Brannstrom I.O."/>
            <person name="Guillou S."/>
            <person name="Cros-Aarteil S."/>
            <person name="Calhoun S."/>
            <person name="Haridas S."/>
            <person name="Kuo A."/>
            <person name="Mondo S."/>
            <person name="Pangilinan J."/>
            <person name="Riley R."/>
            <person name="Labutti K."/>
            <person name="Andreopoulos B."/>
            <person name="Lipzen A."/>
            <person name="Chen C."/>
            <person name="Yanf M."/>
            <person name="Daum C."/>
            <person name="Ng V."/>
            <person name="Clum A."/>
            <person name="Steindorff A."/>
            <person name="Ohm R."/>
            <person name="Martin F."/>
            <person name="Silar P."/>
            <person name="Natvig D."/>
            <person name="Lalanne C."/>
            <person name="Gautier V."/>
            <person name="Ament-Velasquez S.L."/>
            <person name="Kruys A."/>
            <person name="Hutchinson M.I."/>
            <person name="Powell A.J."/>
            <person name="Barry K."/>
            <person name="Miller A.N."/>
            <person name="Grigoriev I.V."/>
            <person name="Debuchy R."/>
            <person name="Gladieux P."/>
            <person name="Thoren M.H."/>
            <person name="Johannesson H."/>
        </authorList>
    </citation>
    <scope>NUCLEOTIDE SEQUENCE</scope>
    <source>
        <strain evidence="3">CBS 307.81</strain>
    </source>
</reference>
<evidence type="ECO:0000313" key="4">
    <source>
        <dbReference type="Proteomes" id="UP001174997"/>
    </source>
</evidence>
<evidence type="ECO:0000259" key="2">
    <source>
        <dbReference type="Pfam" id="PF20150"/>
    </source>
</evidence>